<evidence type="ECO:0000313" key="2">
    <source>
        <dbReference type="EMBL" id="PIO44581.1"/>
    </source>
</evidence>
<dbReference type="AlphaFoldDB" id="A0A2N9VYL3"/>
<evidence type="ECO:0000256" key="1">
    <source>
        <dbReference type="SAM" id="MobiDB-lite"/>
    </source>
</evidence>
<keyword evidence="3" id="KW-1185">Reference proteome</keyword>
<organism evidence="2 3">
    <name type="scientific">Phyllobacterium zundukense</name>
    <dbReference type="NCBI Taxonomy" id="1867719"/>
    <lineage>
        <taxon>Bacteria</taxon>
        <taxon>Pseudomonadati</taxon>
        <taxon>Pseudomonadota</taxon>
        <taxon>Alphaproteobacteria</taxon>
        <taxon>Hyphomicrobiales</taxon>
        <taxon>Phyllobacteriaceae</taxon>
        <taxon>Phyllobacterium</taxon>
    </lineage>
</organism>
<dbReference type="Proteomes" id="UP000232163">
    <property type="component" value="Unassembled WGS sequence"/>
</dbReference>
<dbReference type="KEGG" id="pht:BLM14_25835"/>
<sequence>MPGALTKQAEDGLAELKTGSADAQAGEGCGWFGEPVKPASRTAVPKADAQMWLSLRNFKRV</sequence>
<gene>
    <name evidence="2" type="ORF">B5P45_11975</name>
</gene>
<evidence type="ECO:0000313" key="3">
    <source>
        <dbReference type="Proteomes" id="UP000232163"/>
    </source>
</evidence>
<dbReference type="EMBL" id="MZMT01000028">
    <property type="protein sequence ID" value="PIO44581.1"/>
    <property type="molecule type" value="Genomic_DNA"/>
</dbReference>
<reference evidence="3" key="1">
    <citation type="journal article" date="2017" name="Int J Environ Stud">
        <title>Does the Miocene-Pliocene relict legume Oxytropis triphylla form nitrogen-fixing nodules with a combination of bacterial strains?</title>
        <authorList>
            <person name="Safronova V."/>
            <person name="Belimov A."/>
            <person name="Sazanova A."/>
            <person name="Kuznetsova I."/>
            <person name="Popova J."/>
            <person name="Andronov E."/>
            <person name="Verkhozina A."/>
            <person name="Tikhonovich I."/>
        </authorList>
    </citation>
    <scope>NUCLEOTIDE SEQUENCE [LARGE SCALE GENOMIC DNA]</scope>
    <source>
        <strain evidence="3">Tri-38</strain>
    </source>
</reference>
<protein>
    <submittedName>
        <fullName evidence="2">Uncharacterized protein</fullName>
    </submittedName>
</protein>
<proteinExistence type="predicted"/>
<comment type="caution">
    <text evidence="2">The sequence shown here is derived from an EMBL/GenBank/DDBJ whole genome shotgun (WGS) entry which is preliminary data.</text>
</comment>
<feature type="region of interest" description="Disordered" evidence="1">
    <location>
        <begin position="1"/>
        <end position="21"/>
    </location>
</feature>
<name>A0A2N9VYL3_9HYPH</name>
<accession>A0A2N9VYL3</accession>